<proteinExistence type="inferred from homology"/>
<gene>
    <name evidence="6" type="ORF">BLL52_1505</name>
</gene>
<comment type="similarity">
    <text evidence="1">Belongs to the hemerythrin family.</text>
</comment>
<protein>
    <submittedName>
        <fullName evidence="6">Hemerythrin-like metal-binding domain protein</fullName>
    </submittedName>
</protein>
<comment type="caution">
    <text evidence="6">The sequence shown here is derived from an EMBL/GenBank/DDBJ whole genome shotgun (WGS) entry which is preliminary data.</text>
</comment>
<evidence type="ECO:0000313" key="7">
    <source>
        <dbReference type="Proteomes" id="UP000185911"/>
    </source>
</evidence>
<dbReference type="CDD" id="cd12107">
    <property type="entry name" value="Hemerythrin"/>
    <property type="match status" value="1"/>
</dbReference>
<evidence type="ECO:0000313" key="6">
    <source>
        <dbReference type="EMBL" id="OLP07218.1"/>
    </source>
</evidence>
<dbReference type="STRING" id="81479.RA876_01980"/>
<evidence type="ECO:0000259" key="5">
    <source>
        <dbReference type="Pfam" id="PF01814"/>
    </source>
</evidence>
<keyword evidence="7" id="KW-1185">Reference proteome</keyword>
<dbReference type="Gene3D" id="1.20.120.50">
    <property type="entry name" value="Hemerythrin-like"/>
    <property type="match status" value="1"/>
</dbReference>
<organism evidence="6 7">
    <name type="scientific">Rhodoferax antarcticus ANT.BR</name>
    <dbReference type="NCBI Taxonomy" id="1111071"/>
    <lineage>
        <taxon>Bacteria</taxon>
        <taxon>Pseudomonadati</taxon>
        <taxon>Pseudomonadota</taxon>
        <taxon>Betaproteobacteria</taxon>
        <taxon>Burkholderiales</taxon>
        <taxon>Comamonadaceae</taxon>
        <taxon>Rhodoferax</taxon>
    </lineage>
</organism>
<dbReference type="AlphaFoldDB" id="A0A1Q8YGN0"/>
<sequence length="125" mass="14092">MSLEWCEQLSVGNDLIDVDHKHLIGLVNRAEQSLKSRNRVDLDSVLQDLASYARIHFAREELVAKAAGFPDSDKMHISHEALLVKYAQVKEELDSNGQHHHPCRHCPTSAVQTDRNAQHQPHIGS</sequence>
<dbReference type="InterPro" id="IPR035938">
    <property type="entry name" value="Hemerythrin-like_sf"/>
</dbReference>
<dbReference type="InterPro" id="IPR012312">
    <property type="entry name" value="Hemerythrin-like"/>
</dbReference>
<evidence type="ECO:0000256" key="1">
    <source>
        <dbReference type="ARBA" id="ARBA00010587"/>
    </source>
</evidence>
<dbReference type="NCBIfam" id="TIGR02481">
    <property type="entry name" value="hemeryth_dom"/>
    <property type="match status" value="1"/>
</dbReference>
<evidence type="ECO:0000256" key="2">
    <source>
        <dbReference type="ARBA" id="ARBA00022723"/>
    </source>
</evidence>
<feature type="domain" description="Hemerythrin-like" evidence="5">
    <location>
        <begin position="12"/>
        <end position="94"/>
    </location>
</feature>
<dbReference type="InterPro" id="IPR012827">
    <property type="entry name" value="Hemerythrin_metal-bd"/>
</dbReference>
<evidence type="ECO:0000256" key="3">
    <source>
        <dbReference type="ARBA" id="ARBA00023004"/>
    </source>
</evidence>
<name>A0A1Q8YGN0_9BURK</name>
<keyword evidence="3" id="KW-0408">Iron</keyword>
<reference evidence="6 7" key="1">
    <citation type="submission" date="2017-01" db="EMBL/GenBank/DDBJ databases">
        <title>Genome sequence of Rhodoferax antarcticus ANT.BR, a psychrophilic purple nonsulfur bacterium from an Antarctic microbial mat.</title>
        <authorList>
            <person name="Baker J."/>
            <person name="Riester C."/>
            <person name="Skinner B."/>
            <person name="Newell A."/>
            <person name="Swingley W."/>
            <person name="Madigan M."/>
            <person name="Jung D."/>
            <person name="Asao M."/>
            <person name="Chen M."/>
            <person name="Loughlin P."/>
            <person name="Pan H."/>
            <person name="Lin S."/>
            <person name="Li N."/>
            <person name="Shaw J."/>
            <person name="Prado M."/>
            <person name="Sherman C."/>
            <person name="Li X."/>
            <person name="Tang J."/>
            <person name="Blankenship R."/>
            <person name="Zhao T."/>
            <person name="Touchman J."/>
            <person name="Sattley M."/>
        </authorList>
    </citation>
    <scope>NUCLEOTIDE SEQUENCE [LARGE SCALE GENOMIC DNA]</scope>
    <source>
        <strain evidence="6 7">ANT.BR</strain>
    </source>
</reference>
<dbReference type="EMBL" id="MSYM01000009">
    <property type="protein sequence ID" value="OLP07218.1"/>
    <property type="molecule type" value="Genomic_DNA"/>
</dbReference>
<evidence type="ECO:0000256" key="4">
    <source>
        <dbReference type="SAM" id="MobiDB-lite"/>
    </source>
</evidence>
<feature type="region of interest" description="Disordered" evidence="4">
    <location>
        <begin position="94"/>
        <end position="125"/>
    </location>
</feature>
<dbReference type="GO" id="GO:0046872">
    <property type="term" value="F:metal ion binding"/>
    <property type="evidence" value="ECO:0007669"/>
    <property type="project" value="UniProtKB-KW"/>
</dbReference>
<dbReference type="RefSeq" id="WP_075585949.1">
    <property type="nucleotide sequence ID" value="NZ_MSYM01000009.1"/>
</dbReference>
<keyword evidence="2" id="KW-0479">Metal-binding</keyword>
<accession>A0A1Q8YGN0</accession>
<feature type="compositionally biased region" description="Polar residues" evidence="4">
    <location>
        <begin position="109"/>
        <end position="119"/>
    </location>
</feature>
<dbReference type="SUPFAM" id="SSF47188">
    <property type="entry name" value="Hemerythrin-like"/>
    <property type="match status" value="1"/>
</dbReference>
<dbReference type="Proteomes" id="UP000185911">
    <property type="component" value="Unassembled WGS sequence"/>
</dbReference>
<dbReference type="Pfam" id="PF01814">
    <property type="entry name" value="Hemerythrin"/>
    <property type="match status" value="1"/>
</dbReference>